<protein>
    <submittedName>
        <fullName evidence="1">Uncharacterized protein</fullName>
    </submittedName>
</protein>
<evidence type="ECO:0000313" key="2">
    <source>
        <dbReference type="Proteomes" id="UP000292052"/>
    </source>
</evidence>
<gene>
    <name evidence="1" type="ORF">BDFB_014637</name>
</gene>
<dbReference type="EMBL" id="QDEB01076125">
    <property type="protein sequence ID" value="RZC34865.1"/>
    <property type="molecule type" value="Genomic_DNA"/>
</dbReference>
<organism evidence="1 2">
    <name type="scientific">Asbolus verrucosus</name>
    <name type="common">Desert ironclad beetle</name>
    <dbReference type="NCBI Taxonomy" id="1661398"/>
    <lineage>
        <taxon>Eukaryota</taxon>
        <taxon>Metazoa</taxon>
        <taxon>Ecdysozoa</taxon>
        <taxon>Arthropoda</taxon>
        <taxon>Hexapoda</taxon>
        <taxon>Insecta</taxon>
        <taxon>Pterygota</taxon>
        <taxon>Neoptera</taxon>
        <taxon>Endopterygota</taxon>
        <taxon>Coleoptera</taxon>
        <taxon>Polyphaga</taxon>
        <taxon>Cucujiformia</taxon>
        <taxon>Tenebrionidae</taxon>
        <taxon>Pimeliinae</taxon>
        <taxon>Asbolus</taxon>
    </lineage>
</organism>
<comment type="caution">
    <text evidence="1">The sequence shown here is derived from an EMBL/GenBank/DDBJ whole genome shotgun (WGS) entry which is preliminary data.</text>
</comment>
<proteinExistence type="predicted"/>
<dbReference type="AlphaFoldDB" id="A0A482VPT4"/>
<dbReference type="Proteomes" id="UP000292052">
    <property type="component" value="Unassembled WGS sequence"/>
</dbReference>
<accession>A0A482VPT4</accession>
<feature type="non-terminal residue" evidence="1">
    <location>
        <position position="102"/>
    </location>
</feature>
<reference evidence="1 2" key="1">
    <citation type="submission" date="2017-03" db="EMBL/GenBank/DDBJ databases">
        <title>Genome of the blue death feigning beetle - Asbolus verrucosus.</title>
        <authorList>
            <person name="Rider S.D."/>
        </authorList>
    </citation>
    <scope>NUCLEOTIDE SEQUENCE [LARGE SCALE GENOMIC DNA]</scope>
    <source>
        <strain evidence="1">Butters</strain>
        <tissue evidence="1">Head and leg muscle</tissue>
    </source>
</reference>
<sequence>MQMYDEHSDWLVPNDMLITDDANRTEMGLAIKKTYTKGEPLAEHLGAGIRRQFFHEVCHKYAPVYFYKFSYNGQIGGFDVKYEDAEYVAYNEELNYIFGNSN</sequence>
<name>A0A482VPT4_ASBVE</name>
<evidence type="ECO:0000313" key="1">
    <source>
        <dbReference type="EMBL" id="RZC34865.1"/>
    </source>
</evidence>
<keyword evidence="2" id="KW-1185">Reference proteome</keyword>